<accession>A0A232LRR9</accession>
<reference evidence="1 2" key="1">
    <citation type="journal article" date="2015" name="Environ. Microbiol.">
        <title>Metagenome sequence of Elaphomyces granulatus from sporocarp tissue reveals Ascomycota ectomycorrhizal fingerprints of genome expansion and a Proteobacteria-rich microbiome.</title>
        <authorList>
            <person name="Quandt C.A."/>
            <person name="Kohler A."/>
            <person name="Hesse C.N."/>
            <person name="Sharpton T.J."/>
            <person name="Martin F."/>
            <person name="Spatafora J.W."/>
        </authorList>
    </citation>
    <scope>NUCLEOTIDE SEQUENCE [LARGE SCALE GENOMIC DNA]</scope>
    <source>
        <strain evidence="1 2">OSC145934</strain>
    </source>
</reference>
<gene>
    <name evidence="1" type="ORF">Egran_05411</name>
</gene>
<feature type="non-terminal residue" evidence="1">
    <location>
        <position position="324"/>
    </location>
</feature>
<organism evidence="1 2">
    <name type="scientific">Elaphomyces granulatus</name>
    <dbReference type="NCBI Taxonomy" id="519963"/>
    <lineage>
        <taxon>Eukaryota</taxon>
        <taxon>Fungi</taxon>
        <taxon>Dikarya</taxon>
        <taxon>Ascomycota</taxon>
        <taxon>Pezizomycotina</taxon>
        <taxon>Eurotiomycetes</taxon>
        <taxon>Eurotiomycetidae</taxon>
        <taxon>Eurotiales</taxon>
        <taxon>Elaphomycetaceae</taxon>
        <taxon>Elaphomyces</taxon>
    </lineage>
</organism>
<keyword evidence="2" id="KW-1185">Reference proteome</keyword>
<dbReference type="AlphaFoldDB" id="A0A232LRR9"/>
<name>A0A232LRR9_9EURO</name>
<proteinExistence type="predicted"/>
<comment type="caution">
    <text evidence="1">The sequence shown here is derived from an EMBL/GenBank/DDBJ whole genome shotgun (WGS) entry which is preliminary data.</text>
</comment>
<evidence type="ECO:0000313" key="2">
    <source>
        <dbReference type="Proteomes" id="UP000243515"/>
    </source>
</evidence>
<sequence>MASEQSDVKPLELRLFKDDDDEEDLLYKKKLHALVNGDVTPSQAAVDFDAWIVDEANNRLKEFMKRQDPKNLLTPEEKERGIVSLRAVAPNPSGDIEMAFKSIAGLCSAFPPYHPGQDRIVQFLEALRAVPEHQVPDGAPEGDSDDHDRAITLWPFGGNWMAIAELFRREADEYSYPYSDIETPGSETQLRWRNWQSAIARITTSGFIDCGFLCALGDILPSARNYPDLEKRRIGGPNRVSGDVIAGAQWILWPDEGRFVYRQCKEVEKVDGPRAMWSQERWNLWKDQFAFVAGDERFNSEARRVAKLAGQKMVALEEEDVNRS</sequence>
<dbReference type="Pfam" id="PF12311">
    <property type="entry name" value="DUF3632"/>
    <property type="match status" value="1"/>
</dbReference>
<dbReference type="OrthoDB" id="3350591at2759"/>
<dbReference type="Proteomes" id="UP000243515">
    <property type="component" value="Unassembled WGS sequence"/>
</dbReference>
<dbReference type="EMBL" id="NPHW01005376">
    <property type="protein sequence ID" value="OXV06822.1"/>
    <property type="molecule type" value="Genomic_DNA"/>
</dbReference>
<evidence type="ECO:0000313" key="1">
    <source>
        <dbReference type="EMBL" id="OXV06822.1"/>
    </source>
</evidence>
<protein>
    <submittedName>
        <fullName evidence="1">Uncharacterized protein</fullName>
    </submittedName>
</protein>
<dbReference type="InterPro" id="IPR022085">
    <property type="entry name" value="OpdG"/>
</dbReference>